<feature type="binding site" evidence="6">
    <location>
        <position position="115"/>
    </location>
    <ligand>
        <name>(6S)-NADPHX</name>
        <dbReference type="ChEBI" id="CHEBI:64076"/>
    </ligand>
</feature>
<gene>
    <name evidence="6 9" type="primary">nnrD</name>
    <name evidence="9" type="ORF">SPHINGO391_160006</name>
</gene>
<dbReference type="GO" id="GO:0005524">
    <property type="term" value="F:ATP binding"/>
    <property type="evidence" value="ECO:0007669"/>
    <property type="project" value="UniProtKB-KW"/>
</dbReference>
<comment type="subunit">
    <text evidence="6">Homotetramer.</text>
</comment>
<evidence type="ECO:0000259" key="8">
    <source>
        <dbReference type="PROSITE" id="PS51383"/>
    </source>
</evidence>
<feature type="binding site" evidence="6">
    <location>
        <position position="234"/>
    </location>
    <ligand>
        <name>AMP</name>
        <dbReference type="ChEBI" id="CHEBI:456215"/>
    </ligand>
</feature>
<dbReference type="PROSITE" id="PS51383">
    <property type="entry name" value="YJEF_C_3"/>
    <property type="match status" value="1"/>
</dbReference>
<feature type="binding site" evidence="6">
    <location>
        <position position="235"/>
    </location>
    <ligand>
        <name>(6S)-NADPHX</name>
        <dbReference type="ChEBI" id="CHEBI:64076"/>
    </ligand>
</feature>
<evidence type="ECO:0000313" key="9">
    <source>
        <dbReference type="EMBL" id="VVS97226.1"/>
    </source>
</evidence>
<evidence type="ECO:0000256" key="1">
    <source>
        <dbReference type="ARBA" id="ARBA00022741"/>
    </source>
</evidence>
<keyword evidence="2 6" id="KW-0067">ATP-binding</keyword>
<dbReference type="AlphaFoldDB" id="A0A5E7XSL8"/>
<dbReference type="GO" id="GO:0052855">
    <property type="term" value="F:ADP-dependent NAD(P)H-hydrate dehydratase activity"/>
    <property type="evidence" value="ECO:0007669"/>
    <property type="project" value="UniProtKB-UniRule"/>
</dbReference>
<organism evidence="9 10">
    <name type="scientific">Sphingomonas aurantiaca</name>
    <dbReference type="NCBI Taxonomy" id="185949"/>
    <lineage>
        <taxon>Bacteria</taxon>
        <taxon>Pseudomonadati</taxon>
        <taxon>Pseudomonadota</taxon>
        <taxon>Alphaproteobacteria</taxon>
        <taxon>Sphingomonadales</taxon>
        <taxon>Sphingomonadaceae</taxon>
        <taxon>Sphingomonas</taxon>
    </lineage>
</organism>
<evidence type="ECO:0000256" key="6">
    <source>
        <dbReference type="HAMAP-Rule" id="MF_01965"/>
    </source>
</evidence>
<dbReference type="EMBL" id="CABVLI010000008">
    <property type="protein sequence ID" value="VVS97226.1"/>
    <property type="molecule type" value="Genomic_DNA"/>
</dbReference>
<evidence type="ECO:0000256" key="3">
    <source>
        <dbReference type="ARBA" id="ARBA00022857"/>
    </source>
</evidence>
<keyword evidence="4 6" id="KW-0520">NAD</keyword>
<feature type="binding site" evidence="6">
    <location>
        <position position="168"/>
    </location>
    <ligand>
        <name>(6S)-NADPHX</name>
        <dbReference type="ChEBI" id="CHEBI:64076"/>
    </ligand>
</feature>
<evidence type="ECO:0000256" key="4">
    <source>
        <dbReference type="ARBA" id="ARBA00023027"/>
    </source>
</evidence>
<keyword evidence="3 6" id="KW-0521">NADP</keyword>
<dbReference type="RefSeq" id="WP_151989653.1">
    <property type="nucleotide sequence ID" value="NZ_LR701509.1"/>
</dbReference>
<dbReference type="GO" id="GO:0046496">
    <property type="term" value="P:nicotinamide nucleotide metabolic process"/>
    <property type="evidence" value="ECO:0007669"/>
    <property type="project" value="UniProtKB-UniRule"/>
</dbReference>
<dbReference type="SUPFAM" id="SSF53613">
    <property type="entry name" value="Ribokinase-like"/>
    <property type="match status" value="1"/>
</dbReference>
<dbReference type="Pfam" id="PF01256">
    <property type="entry name" value="Carb_kinase"/>
    <property type="match status" value="1"/>
</dbReference>
<feature type="domain" description="YjeF C-terminal" evidence="8">
    <location>
        <begin position="9"/>
        <end position="293"/>
    </location>
</feature>
<dbReference type="GO" id="GO:0052856">
    <property type="term" value="F:NAD(P)HX epimerase activity"/>
    <property type="evidence" value="ECO:0007669"/>
    <property type="project" value="TreeGrafter"/>
</dbReference>
<evidence type="ECO:0000256" key="7">
    <source>
        <dbReference type="SAM" id="MobiDB-lite"/>
    </source>
</evidence>
<dbReference type="EC" id="4.2.1.136" evidence="6"/>
<dbReference type="Proteomes" id="UP000326857">
    <property type="component" value="Unassembled WGS sequence"/>
</dbReference>
<reference evidence="9 10" key="1">
    <citation type="submission" date="2019-09" db="EMBL/GenBank/DDBJ databases">
        <authorList>
            <person name="Dittami M. S."/>
        </authorList>
    </citation>
    <scope>NUCLEOTIDE SEQUENCE [LARGE SCALE GENOMIC DNA]</scope>
    <source>
        <strain evidence="9">SPHINGO391</strain>
    </source>
</reference>
<keyword evidence="1 6" id="KW-0547">Nucleotide-binding</keyword>
<protein>
    <recommendedName>
        <fullName evidence="6">ADP-dependent (S)-NAD(P)H-hydrate dehydratase</fullName>
        <ecNumber evidence="6">4.2.1.136</ecNumber>
    </recommendedName>
    <alternativeName>
        <fullName evidence="6">ADP-dependent NAD(P)HX dehydratase</fullName>
    </alternativeName>
</protein>
<evidence type="ECO:0000313" key="10">
    <source>
        <dbReference type="Proteomes" id="UP000326857"/>
    </source>
</evidence>
<comment type="cofactor">
    <cofactor evidence="6">
        <name>Mg(2+)</name>
        <dbReference type="ChEBI" id="CHEBI:18420"/>
    </cofactor>
</comment>
<dbReference type="InterPro" id="IPR000631">
    <property type="entry name" value="CARKD"/>
</dbReference>
<dbReference type="InterPro" id="IPR029056">
    <property type="entry name" value="Ribokinase-like"/>
</dbReference>
<dbReference type="PANTHER" id="PTHR12592:SF0">
    <property type="entry name" value="ATP-DEPENDENT (S)-NAD(P)H-HYDRATE DEHYDRATASE"/>
    <property type="match status" value="1"/>
</dbReference>
<comment type="catalytic activity">
    <reaction evidence="6">
        <text>(6S)-NADHX + ADP = AMP + phosphate + NADH + H(+)</text>
        <dbReference type="Rhea" id="RHEA:32223"/>
        <dbReference type="ChEBI" id="CHEBI:15378"/>
        <dbReference type="ChEBI" id="CHEBI:43474"/>
        <dbReference type="ChEBI" id="CHEBI:57945"/>
        <dbReference type="ChEBI" id="CHEBI:64074"/>
        <dbReference type="ChEBI" id="CHEBI:456215"/>
        <dbReference type="ChEBI" id="CHEBI:456216"/>
        <dbReference type="EC" id="4.2.1.136"/>
    </reaction>
</comment>
<dbReference type="NCBIfam" id="TIGR00196">
    <property type="entry name" value="yjeF_cterm"/>
    <property type="match status" value="1"/>
</dbReference>
<accession>A0A5E7XSL8</accession>
<evidence type="ECO:0000256" key="2">
    <source>
        <dbReference type="ARBA" id="ARBA00022840"/>
    </source>
</evidence>
<evidence type="ECO:0000256" key="5">
    <source>
        <dbReference type="ARBA" id="ARBA00023239"/>
    </source>
</evidence>
<sequence>MTDTIPLDSNWIAANPPPVHGSGTTKNSRGRVLAIGGSAMVPGALRLTGEAALRVGAGKLQMATIASAAIGLGLVVPEAGVLALPQDADGEIAGAAGPLLEKSLKGCDTLVIGPGIGSTAAAEALMRLILTQPCDEVTLVVDALAIGSARNVREALAAFNGRMVFTPHHGEMAMLTGLEEDTIAKSPEKVARDIAVQYGAVVVLKGSDTVIAAPDGTTLHYGGGGTGLATGGSGDVLAGAIGGLLSRGASPIIAAGWGVWLHGQSGRRVATTSGPIGFLAREVPAEFPRLLPQ</sequence>
<feature type="binding site" evidence="6">
    <location>
        <begin position="205"/>
        <end position="209"/>
    </location>
    <ligand>
        <name>AMP</name>
        <dbReference type="ChEBI" id="CHEBI:456215"/>
    </ligand>
</feature>
<feature type="binding site" evidence="6">
    <location>
        <position position="44"/>
    </location>
    <ligand>
        <name>(6S)-NADPHX</name>
        <dbReference type="ChEBI" id="CHEBI:64076"/>
    </ligand>
</feature>
<dbReference type="CDD" id="cd01171">
    <property type="entry name" value="YXKO-related"/>
    <property type="match status" value="1"/>
</dbReference>
<dbReference type="Gene3D" id="3.40.1190.20">
    <property type="match status" value="1"/>
</dbReference>
<dbReference type="PANTHER" id="PTHR12592">
    <property type="entry name" value="ATP-DEPENDENT (S)-NAD(P)H-HYDRATE DEHYDRATASE FAMILY MEMBER"/>
    <property type="match status" value="1"/>
</dbReference>
<comment type="similarity">
    <text evidence="6">Belongs to the NnrD/CARKD family.</text>
</comment>
<keyword evidence="5 6" id="KW-0456">Lyase</keyword>
<dbReference type="PROSITE" id="PS01050">
    <property type="entry name" value="YJEF_C_2"/>
    <property type="match status" value="1"/>
</dbReference>
<dbReference type="HAMAP" id="MF_01965">
    <property type="entry name" value="NADHX_dehydratase"/>
    <property type="match status" value="1"/>
</dbReference>
<comment type="catalytic activity">
    <reaction evidence="6">
        <text>(6S)-NADPHX + ADP = AMP + phosphate + NADPH + H(+)</text>
        <dbReference type="Rhea" id="RHEA:32235"/>
        <dbReference type="ChEBI" id="CHEBI:15378"/>
        <dbReference type="ChEBI" id="CHEBI:43474"/>
        <dbReference type="ChEBI" id="CHEBI:57783"/>
        <dbReference type="ChEBI" id="CHEBI:64076"/>
        <dbReference type="ChEBI" id="CHEBI:456215"/>
        <dbReference type="ChEBI" id="CHEBI:456216"/>
        <dbReference type="EC" id="4.2.1.136"/>
    </reaction>
</comment>
<feature type="region of interest" description="Disordered" evidence="7">
    <location>
        <begin position="1"/>
        <end position="27"/>
    </location>
</feature>
<dbReference type="InterPro" id="IPR017953">
    <property type="entry name" value="Carbohydrate_kinase_pred_CS"/>
</dbReference>
<dbReference type="GO" id="GO:0110051">
    <property type="term" value="P:metabolite repair"/>
    <property type="evidence" value="ECO:0007669"/>
    <property type="project" value="TreeGrafter"/>
</dbReference>
<proteinExistence type="inferred from homology"/>
<name>A0A5E7XSL8_9SPHN</name>
<comment type="function">
    <text evidence="6">Catalyzes the dehydration of the S-form of NAD(P)HX at the expense of ADP, which is converted to AMP. Together with NAD(P)HX epimerase, which catalyzes the epimerization of the S- and R-forms, the enzyme allows the repair of both epimers of NAD(P)HX, a damaged form of NAD(P)H that is a result of enzymatic or heat-dependent hydration.</text>
</comment>